<proteinExistence type="predicted"/>
<reference evidence="1" key="1">
    <citation type="submission" date="2020-05" db="EMBL/GenBank/DDBJ databases">
        <authorList>
            <person name="Zhu T."/>
            <person name="Keshari N."/>
            <person name="Lu X."/>
        </authorList>
    </citation>
    <scope>NUCLEOTIDE SEQUENCE</scope>
    <source>
        <strain evidence="1">NK1-22</strain>
    </source>
</reference>
<dbReference type="KEGG" id="tog:HNI00_12465"/>
<evidence type="ECO:0008006" key="2">
    <source>
        <dbReference type="Google" id="ProtNLM"/>
    </source>
</evidence>
<name>A0AA96Y241_9CYAN</name>
<protein>
    <recommendedName>
        <fullName evidence="2">Transposase</fullName>
    </recommendedName>
</protein>
<dbReference type="EMBL" id="CP053540">
    <property type="protein sequence ID" value="WOB41729.1"/>
    <property type="molecule type" value="Genomic_DNA"/>
</dbReference>
<evidence type="ECO:0000313" key="1">
    <source>
        <dbReference type="EMBL" id="WOB41729.1"/>
    </source>
</evidence>
<accession>A0AA96Y241</accession>
<gene>
    <name evidence="1" type="ORF">HNI00_12465</name>
</gene>
<organism evidence="1">
    <name type="scientific">Thermoleptolyngbya oregonensis NK1-22</name>
    <dbReference type="NCBI Taxonomy" id="2547457"/>
    <lineage>
        <taxon>Bacteria</taxon>
        <taxon>Bacillati</taxon>
        <taxon>Cyanobacteriota</taxon>
        <taxon>Cyanophyceae</taxon>
        <taxon>Oculatellales</taxon>
        <taxon>Oculatellaceae</taxon>
        <taxon>Thermoleptolyngbya</taxon>
    </lineage>
</organism>
<dbReference type="AlphaFoldDB" id="A0AA96Y241"/>
<dbReference type="RefSeq" id="WP_316786609.1">
    <property type="nucleotide sequence ID" value="NZ_CP053540.1"/>
</dbReference>
<sequence length="68" mass="7596">MNTPWKRLLQKTAGWLLVEVMMNLTGLDTLADFGEFLFDLRPVALQSQPSDLITTLHQPSVPALMGRA</sequence>